<name>A0A699XKA1_TANCI</name>
<accession>A0A699XKA1</accession>
<evidence type="ECO:0000313" key="1">
    <source>
        <dbReference type="EMBL" id="GFD58790.1"/>
    </source>
</evidence>
<proteinExistence type="predicted"/>
<protein>
    <submittedName>
        <fullName evidence="1">Uncharacterized protein</fullName>
    </submittedName>
</protein>
<sequence length="78" mass="8916">MINRSVAAFSVRKSQRHTDVVKFPLMPPTMPVSSRTRPRNLFDHAHRECRLSTSRKIADTTRNDSQITLSEILTALHS</sequence>
<organism evidence="1">
    <name type="scientific">Tanacetum cinerariifolium</name>
    <name type="common">Dalmatian daisy</name>
    <name type="synonym">Chrysanthemum cinerariifolium</name>
    <dbReference type="NCBI Taxonomy" id="118510"/>
    <lineage>
        <taxon>Eukaryota</taxon>
        <taxon>Viridiplantae</taxon>
        <taxon>Streptophyta</taxon>
        <taxon>Embryophyta</taxon>
        <taxon>Tracheophyta</taxon>
        <taxon>Spermatophyta</taxon>
        <taxon>Magnoliopsida</taxon>
        <taxon>eudicotyledons</taxon>
        <taxon>Gunneridae</taxon>
        <taxon>Pentapetalae</taxon>
        <taxon>asterids</taxon>
        <taxon>campanulids</taxon>
        <taxon>Asterales</taxon>
        <taxon>Asteraceae</taxon>
        <taxon>Asteroideae</taxon>
        <taxon>Anthemideae</taxon>
        <taxon>Anthemidinae</taxon>
        <taxon>Tanacetum</taxon>
    </lineage>
</organism>
<dbReference type="AlphaFoldDB" id="A0A699XKA1"/>
<feature type="non-terminal residue" evidence="1">
    <location>
        <position position="78"/>
    </location>
</feature>
<gene>
    <name evidence="1" type="ORF">Tci_930759</name>
</gene>
<comment type="caution">
    <text evidence="1">The sequence shown here is derived from an EMBL/GenBank/DDBJ whole genome shotgun (WGS) entry which is preliminary data.</text>
</comment>
<dbReference type="EMBL" id="BKCJ011857441">
    <property type="protein sequence ID" value="GFD58790.1"/>
    <property type="molecule type" value="Genomic_DNA"/>
</dbReference>
<reference evidence="1" key="1">
    <citation type="journal article" date="2019" name="Sci. Rep.">
        <title>Draft genome of Tanacetum cinerariifolium, the natural source of mosquito coil.</title>
        <authorList>
            <person name="Yamashiro T."/>
            <person name="Shiraishi A."/>
            <person name="Satake H."/>
            <person name="Nakayama K."/>
        </authorList>
    </citation>
    <scope>NUCLEOTIDE SEQUENCE</scope>
</reference>